<dbReference type="InterPro" id="IPR005883">
    <property type="entry name" value="PilM"/>
</dbReference>
<evidence type="ECO:0000313" key="1">
    <source>
        <dbReference type="EMBL" id="KKO06887.1"/>
    </source>
</evidence>
<dbReference type="PIRSF" id="PIRSF019169">
    <property type="entry name" value="PilM"/>
    <property type="match status" value="1"/>
</dbReference>
<accession>A0A0F9Y4S1</accession>
<dbReference type="InterPro" id="IPR050696">
    <property type="entry name" value="FtsA/MreB"/>
</dbReference>
<dbReference type="EMBL" id="LAZR01000014">
    <property type="protein sequence ID" value="KKO06887.1"/>
    <property type="molecule type" value="Genomic_DNA"/>
</dbReference>
<name>A0A0F9Y4S1_9ZZZZ</name>
<organism evidence="1">
    <name type="scientific">marine sediment metagenome</name>
    <dbReference type="NCBI Taxonomy" id="412755"/>
    <lineage>
        <taxon>unclassified sequences</taxon>
        <taxon>metagenomes</taxon>
        <taxon>ecological metagenomes</taxon>
    </lineage>
</organism>
<dbReference type="Gene3D" id="3.30.420.40">
    <property type="match status" value="2"/>
</dbReference>
<dbReference type="CDD" id="cd24049">
    <property type="entry name" value="ASKHA_NBD_PilM"/>
    <property type="match status" value="1"/>
</dbReference>
<protein>
    <recommendedName>
        <fullName evidence="2">SHS2 domain-containing protein</fullName>
    </recommendedName>
</protein>
<dbReference type="SUPFAM" id="SSF53067">
    <property type="entry name" value="Actin-like ATPase domain"/>
    <property type="match status" value="1"/>
</dbReference>
<proteinExistence type="predicted"/>
<dbReference type="AlphaFoldDB" id="A0A0F9Y4S1"/>
<evidence type="ECO:0008006" key="2">
    <source>
        <dbReference type="Google" id="ProtNLM"/>
    </source>
</evidence>
<gene>
    <name evidence="1" type="ORF">LCGC14_0060710</name>
</gene>
<comment type="caution">
    <text evidence="1">The sequence shown here is derived from an EMBL/GenBank/DDBJ whole genome shotgun (WGS) entry which is preliminary data.</text>
</comment>
<sequence length="318" mass="33677">MLGIDIGCGAIKLAAMHRGRRGWRLQAYAVQNLPVGANAGAVTDPVALRGTLIAALGKLGVRLRDAAVALNSAEAVTRTIRLEAGLTDQDIENRIAVEAAEHLPFALADASLDFCRLPANDDVNAAGQDVLLVACRRDCVQQRVRLLTELGIRPAIVDLDALALRRIAGETSLTATQVMLDLGASGFRLHAFAGGRLLYSRAHHRVLSAECRQASVQDAGQESVQESESVSGLIQEIKRAIQLFLISTACKEPVNIVVAGGLAPSPGLVSGISTVCGRPVRLIRPPSEVMPHGRVDLSQWRAMAPQLSLACALAMRSG</sequence>
<dbReference type="PANTHER" id="PTHR32432:SF3">
    <property type="entry name" value="ETHANOLAMINE UTILIZATION PROTEIN EUTJ"/>
    <property type="match status" value="1"/>
</dbReference>
<dbReference type="Pfam" id="PF11104">
    <property type="entry name" value="PilM_2"/>
    <property type="match status" value="2"/>
</dbReference>
<dbReference type="InterPro" id="IPR043129">
    <property type="entry name" value="ATPase_NBD"/>
</dbReference>
<dbReference type="Gene3D" id="3.30.1490.300">
    <property type="match status" value="1"/>
</dbReference>
<dbReference type="NCBIfam" id="TIGR01175">
    <property type="entry name" value="pilM"/>
    <property type="match status" value="1"/>
</dbReference>
<reference evidence="1" key="1">
    <citation type="journal article" date="2015" name="Nature">
        <title>Complex archaea that bridge the gap between prokaryotes and eukaryotes.</title>
        <authorList>
            <person name="Spang A."/>
            <person name="Saw J.H."/>
            <person name="Jorgensen S.L."/>
            <person name="Zaremba-Niedzwiedzka K."/>
            <person name="Martijn J."/>
            <person name="Lind A.E."/>
            <person name="van Eijk R."/>
            <person name="Schleper C."/>
            <person name="Guy L."/>
            <person name="Ettema T.J."/>
        </authorList>
    </citation>
    <scope>NUCLEOTIDE SEQUENCE</scope>
</reference>
<dbReference type="PANTHER" id="PTHR32432">
    <property type="entry name" value="CELL DIVISION PROTEIN FTSA-RELATED"/>
    <property type="match status" value="1"/>
</dbReference>